<evidence type="ECO:0000256" key="5">
    <source>
        <dbReference type="ARBA" id="ARBA00023136"/>
    </source>
</evidence>
<evidence type="ECO:0000256" key="2">
    <source>
        <dbReference type="ARBA" id="ARBA00022475"/>
    </source>
</evidence>
<feature type="domain" description="MacB-like periplasmic core" evidence="8">
    <location>
        <begin position="21"/>
        <end position="246"/>
    </location>
</feature>
<dbReference type="Pfam" id="PF12704">
    <property type="entry name" value="MacB_PCD"/>
    <property type="match status" value="2"/>
</dbReference>
<feature type="transmembrane region" description="Helical" evidence="6">
    <location>
        <begin position="677"/>
        <end position="698"/>
    </location>
</feature>
<feature type="transmembrane region" description="Helical" evidence="6">
    <location>
        <begin position="762"/>
        <end position="780"/>
    </location>
</feature>
<evidence type="ECO:0000256" key="3">
    <source>
        <dbReference type="ARBA" id="ARBA00022692"/>
    </source>
</evidence>
<feature type="domain" description="ABC3 transporter permease C-terminal" evidence="7">
    <location>
        <begin position="678"/>
        <end position="783"/>
    </location>
</feature>
<proteinExistence type="predicted"/>
<feature type="domain" description="MacB-like periplasmic core" evidence="8">
    <location>
        <begin position="440"/>
        <end position="633"/>
    </location>
</feature>
<protein>
    <submittedName>
        <fullName evidence="9">FtsX-like permease family protein</fullName>
    </submittedName>
</protein>
<evidence type="ECO:0000256" key="1">
    <source>
        <dbReference type="ARBA" id="ARBA00004651"/>
    </source>
</evidence>
<name>A0A1M4STQ4_9BACT</name>
<dbReference type="RefSeq" id="WP_072833386.1">
    <property type="nucleotide sequence ID" value="NZ_FQUU01000001.1"/>
</dbReference>
<dbReference type="STRING" id="1121884.SAMN02745131_00226"/>
<keyword evidence="10" id="KW-1185">Reference proteome</keyword>
<keyword evidence="5 6" id="KW-0472">Membrane</keyword>
<dbReference type="GO" id="GO:0005886">
    <property type="term" value="C:plasma membrane"/>
    <property type="evidence" value="ECO:0007669"/>
    <property type="project" value="UniProtKB-SubCell"/>
</dbReference>
<dbReference type="OrthoDB" id="1451596at2"/>
<keyword evidence="3 6" id="KW-0812">Transmembrane</keyword>
<evidence type="ECO:0000256" key="6">
    <source>
        <dbReference type="SAM" id="Phobius"/>
    </source>
</evidence>
<feature type="transmembrane region" description="Helical" evidence="6">
    <location>
        <begin position="329"/>
        <end position="355"/>
    </location>
</feature>
<dbReference type="InterPro" id="IPR003838">
    <property type="entry name" value="ABC3_permease_C"/>
</dbReference>
<evidence type="ECO:0000259" key="8">
    <source>
        <dbReference type="Pfam" id="PF12704"/>
    </source>
</evidence>
<feature type="transmembrane region" description="Helical" evidence="6">
    <location>
        <begin position="375"/>
        <end position="403"/>
    </location>
</feature>
<keyword evidence="4 6" id="KW-1133">Transmembrane helix</keyword>
<dbReference type="Proteomes" id="UP000184048">
    <property type="component" value="Unassembled WGS sequence"/>
</dbReference>
<evidence type="ECO:0000259" key="7">
    <source>
        <dbReference type="Pfam" id="PF02687"/>
    </source>
</evidence>
<dbReference type="Pfam" id="PF02687">
    <property type="entry name" value="FtsX"/>
    <property type="match status" value="2"/>
</dbReference>
<dbReference type="EMBL" id="FQUU01000001">
    <property type="protein sequence ID" value="SHE35532.1"/>
    <property type="molecule type" value="Genomic_DNA"/>
</dbReference>
<feature type="transmembrane region" description="Helical" evidence="6">
    <location>
        <begin position="424"/>
        <end position="451"/>
    </location>
</feature>
<dbReference type="PANTHER" id="PTHR30572">
    <property type="entry name" value="MEMBRANE COMPONENT OF TRANSPORTER-RELATED"/>
    <property type="match status" value="1"/>
</dbReference>
<evidence type="ECO:0000256" key="4">
    <source>
        <dbReference type="ARBA" id="ARBA00022989"/>
    </source>
</evidence>
<evidence type="ECO:0000313" key="10">
    <source>
        <dbReference type="Proteomes" id="UP000184048"/>
    </source>
</evidence>
<sequence length="797" mass="89362">MITNYIRIAWRNCTKNWFYPLLNLGGLSIGLAFTFLIGAFAWKETRVNKNLADYKNQYIIQSKWANPDMGLDITTVGPLAKALKEQYPHLVANYYRWDGVTTNVSKGDKVFREGLQIGDSTFLTMFGFHLLYGDPSSALEQPYTILIREDKALKYFGKKDVVGQTLSLQSFTGTSHDFLITGVLQAPNENSVTFLNRENDNGFFVSDASIDFFGRNLEDWNNPYIVDYIQLREGVSPEALQKPMQQLLVKNASAMIANNMQPWLAPLQTYYLEKDNGSVKKMLYTISFIALFLLAMALINFITLSISRSSSRIREIGIRKVMGGTRKQLIVQFLVESFVMVLLSSVIAIFIYSLARPFVSGILLKPVPSLNELPFSFGVAALVLVLLVAFLAGIYPSLVLSAFKAVESLKGKLQVKEKTYLRTGLLGFQFFTASLVLAGTLVVTGQVAYFFTRDLGYDKTFVVTAQVPRDWTGAGANHMQAIAREFASLPQVTHVSLSWQIPNGWDNGFLPVYKEGKDSTDAVNTEQMEADENYCATYGIPIITGRYFRDNRDTLNLVINESAVKAFGWKEPEEAIGKRVFFPGNFPMNIVGVVKDFHSASMKDKIQPTVISHVSLNKRYRFLSFKLRPGNVAGSIEALRKKWSVLLPGSAFEYGFIDDTLARLYQSEIRLKKASQLATILALVIVVLGVVGLVSLSVQKRTKEIGIRKVLGATIPSICYLFIKDFLPIMIFGSLLSIPVAWKIMQDWLNNYAYRVPITLLPFIYSLMFLSLLSFVLISLQASRTALANPTKNLRTE</sequence>
<dbReference type="InterPro" id="IPR025857">
    <property type="entry name" value="MacB_PCD"/>
</dbReference>
<gene>
    <name evidence="9" type="ORF">SAMN02745131_00226</name>
</gene>
<feature type="transmembrane region" description="Helical" evidence="6">
    <location>
        <begin position="718"/>
        <end position="742"/>
    </location>
</feature>
<organism evidence="9 10">
    <name type="scientific">Flavisolibacter ginsengisoli DSM 18119</name>
    <dbReference type="NCBI Taxonomy" id="1121884"/>
    <lineage>
        <taxon>Bacteria</taxon>
        <taxon>Pseudomonadati</taxon>
        <taxon>Bacteroidota</taxon>
        <taxon>Chitinophagia</taxon>
        <taxon>Chitinophagales</taxon>
        <taxon>Chitinophagaceae</taxon>
        <taxon>Flavisolibacter</taxon>
    </lineage>
</organism>
<evidence type="ECO:0000313" key="9">
    <source>
        <dbReference type="EMBL" id="SHE35532.1"/>
    </source>
</evidence>
<dbReference type="InterPro" id="IPR050250">
    <property type="entry name" value="Macrolide_Exporter_MacB"/>
</dbReference>
<feature type="transmembrane region" description="Helical" evidence="6">
    <location>
        <begin position="21"/>
        <end position="42"/>
    </location>
</feature>
<dbReference type="GO" id="GO:0022857">
    <property type="term" value="F:transmembrane transporter activity"/>
    <property type="evidence" value="ECO:0007669"/>
    <property type="project" value="TreeGrafter"/>
</dbReference>
<comment type="subcellular location">
    <subcellularLocation>
        <location evidence="1">Cell membrane</location>
        <topology evidence="1">Multi-pass membrane protein</topology>
    </subcellularLocation>
</comment>
<feature type="domain" description="ABC3 transporter permease C-terminal" evidence="7">
    <location>
        <begin position="288"/>
        <end position="400"/>
    </location>
</feature>
<accession>A0A1M4STQ4</accession>
<dbReference type="PANTHER" id="PTHR30572:SF18">
    <property type="entry name" value="ABC-TYPE MACROLIDE FAMILY EXPORT SYSTEM PERMEASE COMPONENT 2"/>
    <property type="match status" value="1"/>
</dbReference>
<dbReference type="AlphaFoldDB" id="A0A1M4STQ4"/>
<feature type="transmembrane region" description="Helical" evidence="6">
    <location>
        <begin position="282"/>
        <end position="304"/>
    </location>
</feature>
<reference evidence="9 10" key="1">
    <citation type="submission" date="2016-11" db="EMBL/GenBank/DDBJ databases">
        <authorList>
            <person name="Jaros S."/>
            <person name="Januszkiewicz K."/>
            <person name="Wedrychowicz H."/>
        </authorList>
    </citation>
    <scope>NUCLEOTIDE SEQUENCE [LARGE SCALE GENOMIC DNA]</scope>
    <source>
        <strain evidence="9 10">DSM 18119</strain>
    </source>
</reference>
<keyword evidence="2" id="KW-1003">Cell membrane</keyword>